<dbReference type="GO" id="GO:0005886">
    <property type="term" value="C:plasma membrane"/>
    <property type="evidence" value="ECO:0007669"/>
    <property type="project" value="TreeGrafter"/>
</dbReference>
<comment type="similarity">
    <text evidence="2">Belongs to the TrkH potassium transport family. HKT (TC 2.A.38.3) subfamily.</text>
</comment>
<feature type="transmembrane region" description="Helical" evidence="8">
    <location>
        <begin position="238"/>
        <end position="257"/>
    </location>
</feature>
<dbReference type="PANTHER" id="PTHR31064:SF38">
    <property type="entry name" value="CATION TRANSPORTER HKT1_4-RELATED"/>
    <property type="match status" value="1"/>
</dbReference>
<feature type="transmembrane region" description="Helical" evidence="8">
    <location>
        <begin position="314"/>
        <end position="342"/>
    </location>
</feature>
<dbReference type="InterPro" id="IPR051143">
    <property type="entry name" value="TrkH_K-transport"/>
</dbReference>
<evidence type="ECO:0000256" key="4">
    <source>
        <dbReference type="ARBA" id="ARBA00022692"/>
    </source>
</evidence>
<feature type="transmembrane region" description="Helical" evidence="8">
    <location>
        <begin position="426"/>
        <end position="446"/>
    </location>
</feature>
<evidence type="ECO:0000256" key="8">
    <source>
        <dbReference type="SAM" id="Phobius"/>
    </source>
</evidence>
<proteinExistence type="inferred from homology"/>
<comment type="subcellular location">
    <subcellularLocation>
        <location evidence="1">Membrane</location>
        <topology evidence="1">Multi-pass membrane protein</topology>
    </subcellularLocation>
</comment>
<keyword evidence="7 8" id="KW-0472">Membrane</keyword>
<name>A0A8X8WAL7_SALSN</name>
<keyword evidence="3" id="KW-0813">Transport</keyword>
<accession>A0A8X8WAL7</accession>
<evidence type="ECO:0000256" key="6">
    <source>
        <dbReference type="ARBA" id="ARBA00023065"/>
    </source>
</evidence>
<comment type="caution">
    <text evidence="9">The sequence shown here is derived from an EMBL/GenBank/DDBJ whole genome shotgun (WGS) entry which is preliminary data.</text>
</comment>
<feature type="transmembrane region" description="Helical" evidence="8">
    <location>
        <begin position="384"/>
        <end position="405"/>
    </location>
</feature>
<feature type="transmembrane region" description="Helical" evidence="8">
    <location>
        <begin position="269"/>
        <end position="293"/>
    </location>
</feature>
<feature type="transmembrane region" description="Helical" evidence="8">
    <location>
        <begin position="196"/>
        <end position="226"/>
    </location>
</feature>
<gene>
    <name evidence="9" type="ORF">SASPL_148678</name>
</gene>
<dbReference type="GO" id="GO:0008324">
    <property type="term" value="F:monoatomic cation transmembrane transporter activity"/>
    <property type="evidence" value="ECO:0007669"/>
    <property type="project" value="InterPro"/>
</dbReference>
<keyword evidence="4 8" id="KW-0812">Transmembrane</keyword>
<evidence type="ECO:0000256" key="5">
    <source>
        <dbReference type="ARBA" id="ARBA00022989"/>
    </source>
</evidence>
<sequence>MGTKLMPRCVNFPVTTFLSIYINPHCIFFSTTDPTKLGSDSKIVTDFSCYRNFSRMTKLFMSCSHRIILFKINAFSAYIIYLLSLSCVGFGLLKASKPRTDDFTPRNIDLFYTSVSAATISSMSAVEMEAFSNAQLVVMTFLMFVGGEIFVSMLRVHLNAFKVTRKLRVVKVHDETGTLSHQDFDDESLKYDSIRFLGWVVLGYVVVVQTIGIASVLIYLGLVSGAKNVVRNKGIKRLTFVVFTVVSSFASCGFVPTNENMVVFKEYSGLLLILIPQLLLGNTLFPAALRGVLWSGRRNNMAKYLLRSSGMEIGYMDLLPGLHCVLLVATVFGFLSIGFAFFSSMEWNNAGLDGLNTYQKVVAIFFQCANARHAGETIVDLSTIAPAILVFFVLLMYLPPYTSFLPIEKDEQITSKCEGKERRRNTIIQTFIFSQLSYLVIFIILICITERKSLKEDPLNFSVLNITLEVISAYGNVGFTTGYSCDRQLRADPKCVNKWYGFSGKWSDEDGYVACMSEMSIYVDEKLMCMIMKMRCGKISSHDRWRAGS</sequence>
<evidence type="ECO:0000256" key="3">
    <source>
        <dbReference type="ARBA" id="ARBA00022448"/>
    </source>
</evidence>
<evidence type="ECO:0000256" key="7">
    <source>
        <dbReference type="ARBA" id="ARBA00023136"/>
    </source>
</evidence>
<dbReference type="PANTHER" id="PTHR31064">
    <property type="entry name" value="POTASSIUM TRANSPORT PROTEIN DDB_G0292412-RELATED"/>
    <property type="match status" value="1"/>
</dbReference>
<evidence type="ECO:0000313" key="9">
    <source>
        <dbReference type="EMBL" id="KAG6390933.1"/>
    </source>
</evidence>
<reference evidence="9" key="2">
    <citation type="submission" date="2020-08" db="EMBL/GenBank/DDBJ databases">
        <title>Plant Genome Project.</title>
        <authorList>
            <person name="Zhang R.-G."/>
        </authorList>
    </citation>
    <scope>NUCLEOTIDE SEQUENCE</scope>
    <source>
        <strain evidence="9">Huo1</strain>
        <tissue evidence="9">Leaf</tissue>
    </source>
</reference>
<dbReference type="GO" id="GO:0030001">
    <property type="term" value="P:metal ion transport"/>
    <property type="evidence" value="ECO:0007669"/>
    <property type="project" value="UniProtKB-ARBA"/>
</dbReference>
<protein>
    <submittedName>
        <fullName evidence="9">Uncharacterized protein</fullName>
    </submittedName>
</protein>
<dbReference type="Proteomes" id="UP000298416">
    <property type="component" value="Unassembled WGS sequence"/>
</dbReference>
<keyword evidence="5 8" id="KW-1133">Transmembrane helix</keyword>
<organism evidence="9">
    <name type="scientific">Salvia splendens</name>
    <name type="common">Scarlet sage</name>
    <dbReference type="NCBI Taxonomy" id="180675"/>
    <lineage>
        <taxon>Eukaryota</taxon>
        <taxon>Viridiplantae</taxon>
        <taxon>Streptophyta</taxon>
        <taxon>Embryophyta</taxon>
        <taxon>Tracheophyta</taxon>
        <taxon>Spermatophyta</taxon>
        <taxon>Magnoliopsida</taxon>
        <taxon>eudicotyledons</taxon>
        <taxon>Gunneridae</taxon>
        <taxon>Pentapetalae</taxon>
        <taxon>asterids</taxon>
        <taxon>lamiids</taxon>
        <taxon>Lamiales</taxon>
        <taxon>Lamiaceae</taxon>
        <taxon>Nepetoideae</taxon>
        <taxon>Mentheae</taxon>
        <taxon>Salviinae</taxon>
        <taxon>Salvia</taxon>
        <taxon>Salvia subgen. Calosphace</taxon>
        <taxon>core Calosphace</taxon>
    </lineage>
</organism>
<feature type="transmembrane region" description="Helical" evidence="8">
    <location>
        <begin position="68"/>
        <end position="93"/>
    </location>
</feature>
<reference evidence="9" key="1">
    <citation type="submission" date="2018-01" db="EMBL/GenBank/DDBJ databases">
        <authorList>
            <person name="Mao J.F."/>
        </authorList>
    </citation>
    <scope>NUCLEOTIDE SEQUENCE</scope>
    <source>
        <strain evidence="9">Huo1</strain>
        <tissue evidence="9">Leaf</tissue>
    </source>
</reference>
<evidence type="ECO:0000256" key="2">
    <source>
        <dbReference type="ARBA" id="ARBA00010864"/>
    </source>
</evidence>
<dbReference type="InterPro" id="IPR003445">
    <property type="entry name" value="Cat_transpt"/>
</dbReference>
<keyword evidence="10" id="KW-1185">Reference proteome</keyword>
<evidence type="ECO:0000256" key="1">
    <source>
        <dbReference type="ARBA" id="ARBA00004141"/>
    </source>
</evidence>
<evidence type="ECO:0000313" key="10">
    <source>
        <dbReference type="Proteomes" id="UP000298416"/>
    </source>
</evidence>
<keyword evidence="6" id="KW-0406">Ion transport</keyword>
<dbReference type="EMBL" id="PNBA02000019">
    <property type="protein sequence ID" value="KAG6390933.1"/>
    <property type="molecule type" value="Genomic_DNA"/>
</dbReference>
<dbReference type="Pfam" id="PF02386">
    <property type="entry name" value="TrkH"/>
    <property type="match status" value="1"/>
</dbReference>
<dbReference type="AlphaFoldDB" id="A0A8X8WAL7"/>
<feature type="transmembrane region" description="Helical" evidence="8">
    <location>
        <begin position="138"/>
        <end position="158"/>
    </location>
</feature>